<feature type="transmembrane region" description="Helical" evidence="6">
    <location>
        <begin position="288"/>
        <end position="306"/>
    </location>
</feature>
<keyword evidence="9" id="KW-1185">Reference proteome</keyword>
<dbReference type="InterPro" id="IPR036259">
    <property type="entry name" value="MFS_trans_sf"/>
</dbReference>
<dbReference type="PROSITE" id="PS50850">
    <property type="entry name" value="MFS"/>
    <property type="match status" value="1"/>
</dbReference>
<dbReference type="InterPro" id="IPR020846">
    <property type="entry name" value="MFS_dom"/>
</dbReference>
<dbReference type="Gene3D" id="1.20.1250.20">
    <property type="entry name" value="MFS general substrate transporter like domains"/>
    <property type="match status" value="1"/>
</dbReference>
<evidence type="ECO:0000256" key="5">
    <source>
        <dbReference type="ARBA" id="ARBA00023136"/>
    </source>
</evidence>
<dbReference type="SUPFAM" id="SSF103473">
    <property type="entry name" value="MFS general substrate transporter"/>
    <property type="match status" value="1"/>
</dbReference>
<evidence type="ECO:0000256" key="1">
    <source>
        <dbReference type="ARBA" id="ARBA00004651"/>
    </source>
</evidence>
<evidence type="ECO:0000259" key="7">
    <source>
        <dbReference type="PROSITE" id="PS50850"/>
    </source>
</evidence>
<organism evidence="8 9">
    <name type="scientific">Brevibacillus brevis</name>
    <name type="common">Bacillus brevis</name>
    <dbReference type="NCBI Taxonomy" id="1393"/>
    <lineage>
        <taxon>Bacteria</taxon>
        <taxon>Bacillati</taxon>
        <taxon>Bacillota</taxon>
        <taxon>Bacilli</taxon>
        <taxon>Bacillales</taxon>
        <taxon>Paenibacillaceae</taxon>
        <taxon>Brevibacillus</taxon>
    </lineage>
</organism>
<feature type="transmembrane region" description="Helical" evidence="6">
    <location>
        <begin position="21"/>
        <end position="39"/>
    </location>
</feature>
<dbReference type="Pfam" id="PF07690">
    <property type="entry name" value="MFS_1"/>
    <property type="match status" value="1"/>
</dbReference>
<evidence type="ECO:0000313" key="9">
    <source>
        <dbReference type="Proteomes" id="UP001256827"/>
    </source>
</evidence>
<keyword evidence="5 6" id="KW-0472">Membrane</keyword>
<dbReference type="RefSeq" id="WP_310764351.1">
    <property type="nucleotide sequence ID" value="NZ_CP134050.1"/>
</dbReference>
<evidence type="ECO:0000256" key="4">
    <source>
        <dbReference type="ARBA" id="ARBA00022989"/>
    </source>
</evidence>
<gene>
    <name evidence="8" type="ORF">RGB73_19140</name>
</gene>
<dbReference type="InterPro" id="IPR052524">
    <property type="entry name" value="MFS_Cyanate_Porter"/>
</dbReference>
<feature type="domain" description="Major facilitator superfamily (MFS) profile" evidence="7">
    <location>
        <begin position="22"/>
        <end position="404"/>
    </location>
</feature>
<comment type="subcellular location">
    <subcellularLocation>
        <location evidence="1">Cell membrane</location>
        <topology evidence="1">Multi-pass membrane protein</topology>
    </subcellularLocation>
</comment>
<feature type="transmembrane region" description="Helical" evidence="6">
    <location>
        <begin position="260"/>
        <end position="281"/>
    </location>
</feature>
<dbReference type="InterPro" id="IPR011701">
    <property type="entry name" value="MFS"/>
</dbReference>
<keyword evidence="4 6" id="KW-1133">Transmembrane helix</keyword>
<evidence type="ECO:0000256" key="3">
    <source>
        <dbReference type="ARBA" id="ARBA00022692"/>
    </source>
</evidence>
<evidence type="ECO:0000313" key="8">
    <source>
        <dbReference type="EMBL" id="WNC12834.1"/>
    </source>
</evidence>
<dbReference type="PANTHER" id="PTHR23523:SF2">
    <property type="entry name" value="2-NITROIMIDAZOLE TRANSPORTER"/>
    <property type="match status" value="1"/>
</dbReference>
<feature type="transmembrane region" description="Helical" evidence="6">
    <location>
        <begin position="226"/>
        <end position="248"/>
    </location>
</feature>
<protein>
    <submittedName>
        <fullName evidence="8">MFS transporter</fullName>
    </submittedName>
</protein>
<feature type="transmembrane region" description="Helical" evidence="6">
    <location>
        <begin position="348"/>
        <end position="371"/>
    </location>
</feature>
<dbReference type="CDD" id="cd17339">
    <property type="entry name" value="MFS_NIMT_CynX_like"/>
    <property type="match status" value="1"/>
</dbReference>
<feature type="transmembrane region" description="Helical" evidence="6">
    <location>
        <begin position="90"/>
        <end position="107"/>
    </location>
</feature>
<proteinExistence type="predicted"/>
<dbReference type="EMBL" id="CP134050">
    <property type="protein sequence ID" value="WNC12834.1"/>
    <property type="molecule type" value="Genomic_DNA"/>
</dbReference>
<feature type="transmembrane region" description="Helical" evidence="6">
    <location>
        <begin position="113"/>
        <end position="131"/>
    </location>
</feature>
<keyword evidence="2" id="KW-0813">Transport</keyword>
<reference evidence="8 9" key="1">
    <citation type="submission" date="2023-09" db="EMBL/GenBank/DDBJ databases">
        <title>Complete Genome and Methylome dissection of Bacillus brevis NEB573 original source of BbsI restriction endonuclease.</title>
        <authorList>
            <person name="Fomenkov A."/>
            <person name="Roberts R.D."/>
        </authorList>
    </citation>
    <scope>NUCLEOTIDE SEQUENCE [LARGE SCALE GENOMIC DNA]</scope>
    <source>
        <strain evidence="8 9">NEB573</strain>
    </source>
</reference>
<evidence type="ECO:0000256" key="2">
    <source>
        <dbReference type="ARBA" id="ARBA00022448"/>
    </source>
</evidence>
<feature type="transmembrane region" description="Helical" evidence="6">
    <location>
        <begin position="59"/>
        <end position="78"/>
    </location>
</feature>
<dbReference type="PANTHER" id="PTHR23523">
    <property type="match status" value="1"/>
</dbReference>
<feature type="transmembrane region" description="Helical" evidence="6">
    <location>
        <begin position="312"/>
        <end position="336"/>
    </location>
</feature>
<feature type="transmembrane region" description="Helical" evidence="6">
    <location>
        <begin position="174"/>
        <end position="195"/>
    </location>
</feature>
<dbReference type="Proteomes" id="UP001256827">
    <property type="component" value="Chromosome"/>
</dbReference>
<evidence type="ECO:0000256" key="6">
    <source>
        <dbReference type="SAM" id="Phobius"/>
    </source>
</evidence>
<accession>A0ABY9SYE6</accession>
<feature type="transmembrane region" description="Helical" evidence="6">
    <location>
        <begin position="377"/>
        <end position="396"/>
    </location>
</feature>
<keyword evidence="3 6" id="KW-0812">Transmembrane</keyword>
<name>A0ABY9SYE6_BREBE</name>
<sequence>MNNQALSHVAEPKAKPATPSPVLMVVGIILIAFAMRSPLTSVGPLVGSIRSDLGLSNGMSGMLTTVPLLAFALFSPLVPTVGHRFGAERTLFAGLLILLIGIPLRSIGSILALFAGTALIGAGIAIFNVLLPGLAKQRFPQKAGLMTSVYTTAMSTCAALASGVSIPLAQKGHLGWQGSLAFWAIMVVIALLVWLPQIRSRGDIPSAQAKGASLGKLWSSRLAWQVTLFMGLQSFIFYCTISWLPAILEHQGVGSGTAGWLLSLVQLISLPASFLAPVLAGRLADQRLMTVIIGAMSLSGFAGLLIEGNLALLIISLVLLGLAQGASISLALTFIVIRSSDVREAAKLSGMAQSVGYLLSAVGPMFIGFLYDMTHAWAYPIWTLIIVSVLLIWSGIGAGRNQTI</sequence>
<feature type="transmembrane region" description="Helical" evidence="6">
    <location>
        <begin position="143"/>
        <end position="168"/>
    </location>
</feature>